<dbReference type="GO" id="GO:0046872">
    <property type="term" value="F:metal ion binding"/>
    <property type="evidence" value="ECO:0007669"/>
    <property type="project" value="UniProtKB-KW"/>
</dbReference>
<sequence>MTFDVSRRSFLKGSAVAAGAAAFGLAACAPTGTEAASTAEPAASTAAASGETELIAQAYVNPQDYDYRANTTDFATLLSPFSIGGHEFGNRMAKSAAGSATYLAGYTDEMYEYYMNFARGGVELIGMEGEAFAMPAEGEVPAEAVDFFKKLTADAAEYNSRFFFQWAPFGLPVDEESMPVEMIKGIETAGVALAKQIKDMGFIGIEINAAGFNQGEQFLSRFHNTRTDEYGADSIENRARFVVECIQQIKEACGSDFFVQVLIDCVEEYDDIANGATLMTLDSDFTAKRTKVTSVDEGIALAKEFEKAGADSMHLRLGPLGNHPCQFASDLYFIVNGVEGATGYGTQFNFGRHFGGELVGNHSGAGMLFNIAKRYKEELSIPCGIVTYMDPAHAPDYFEQALADGCADYYLMTRPLTVDPEYVNKIKDGRLDEIAPCTRCLHCHAGSNEMNRAMSYCRVNALTQRVMTENGPATYELEPAAEPKSVMVVGGGPAGMEAARIAALRGHSVSLYEKSGQLGGLLAFASLVKGPHENLDDLRAYLERQCELAGVDVVTGTEVTAETISETNPDVLILACGGLRDELQVDGADVFAIEDYMEATGDNIVVYGSNEQAIDVAMWLTVHKKNVTIVTPSTNDEVDMQQSQHAKRFMTTTFAALGVRIIPEASIESVADGVMKVYSADFDATVSVACDSVVNAADMLPNKSLLDGFAGESYSIGDCEAPFNIALAIRGGNDVGRAI</sequence>
<dbReference type="HOGENOM" id="CLU_012153_1_2_11"/>
<dbReference type="Pfam" id="PF07992">
    <property type="entry name" value="Pyr_redox_2"/>
    <property type="match status" value="1"/>
</dbReference>
<dbReference type="STRING" id="471855.Shel_26630"/>
<evidence type="ECO:0000256" key="6">
    <source>
        <dbReference type="ARBA" id="ARBA00022723"/>
    </source>
</evidence>
<dbReference type="eggNOG" id="COG0446">
    <property type="taxonomic scope" value="Bacteria"/>
</dbReference>
<comment type="cofactor">
    <cofactor evidence="1">
        <name>FMN</name>
        <dbReference type="ChEBI" id="CHEBI:58210"/>
    </cofactor>
</comment>
<dbReference type="InterPro" id="IPR001155">
    <property type="entry name" value="OxRdtase_FMN_N"/>
</dbReference>
<evidence type="ECO:0000256" key="1">
    <source>
        <dbReference type="ARBA" id="ARBA00001917"/>
    </source>
</evidence>
<feature type="signal peptide" evidence="10">
    <location>
        <begin position="1"/>
        <end position="29"/>
    </location>
</feature>
<dbReference type="InterPro" id="IPR006311">
    <property type="entry name" value="TAT_signal"/>
</dbReference>
<dbReference type="AlphaFoldDB" id="C7N3D9"/>
<dbReference type="InterPro" id="IPR036188">
    <property type="entry name" value="FAD/NAD-bd_sf"/>
</dbReference>
<dbReference type="GO" id="GO:0051536">
    <property type="term" value="F:iron-sulfur cluster binding"/>
    <property type="evidence" value="ECO:0007669"/>
    <property type="project" value="UniProtKB-KW"/>
</dbReference>
<dbReference type="PROSITE" id="PS51257">
    <property type="entry name" value="PROKAR_LIPOPROTEIN"/>
    <property type="match status" value="1"/>
</dbReference>
<keyword evidence="10" id="KW-0732">Signal</keyword>
<evidence type="ECO:0000256" key="4">
    <source>
        <dbReference type="ARBA" id="ARBA00022630"/>
    </source>
</evidence>
<keyword evidence="4" id="KW-0285">Flavoprotein</keyword>
<dbReference type="PROSITE" id="PS51318">
    <property type="entry name" value="TAT"/>
    <property type="match status" value="1"/>
</dbReference>
<dbReference type="GO" id="GO:0016491">
    <property type="term" value="F:oxidoreductase activity"/>
    <property type="evidence" value="ECO:0007669"/>
    <property type="project" value="UniProtKB-KW"/>
</dbReference>
<feature type="chain" id="PRO_5038409481" evidence="10">
    <location>
        <begin position="30"/>
        <end position="739"/>
    </location>
</feature>
<dbReference type="Pfam" id="PF10518">
    <property type="entry name" value="TAT_signal"/>
    <property type="match status" value="1"/>
</dbReference>
<dbReference type="NCBIfam" id="TIGR01409">
    <property type="entry name" value="TAT_signal_seq"/>
    <property type="match status" value="1"/>
</dbReference>
<evidence type="ECO:0000259" key="11">
    <source>
        <dbReference type="Pfam" id="PF00724"/>
    </source>
</evidence>
<dbReference type="PANTHER" id="PTHR42917:SF2">
    <property type="entry name" value="2,4-DIENOYL-COA REDUCTASE [(2E)-ENOYL-COA-PRODUCING]"/>
    <property type="match status" value="1"/>
</dbReference>
<protein>
    <submittedName>
        <fullName evidence="13">NADH:flavin oxidoreductase</fullName>
    </submittedName>
</protein>
<evidence type="ECO:0000259" key="12">
    <source>
        <dbReference type="Pfam" id="PF07992"/>
    </source>
</evidence>
<keyword evidence="9" id="KW-0411">Iron-sulfur</keyword>
<comment type="similarity">
    <text evidence="3">In the N-terminal section; belongs to the NADH:flavin oxidoreductase/NADH oxidase family.</text>
</comment>
<evidence type="ECO:0000256" key="3">
    <source>
        <dbReference type="ARBA" id="ARBA00011048"/>
    </source>
</evidence>
<dbReference type="eggNOG" id="COG1902">
    <property type="taxonomic scope" value="Bacteria"/>
</dbReference>
<dbReference type="SUPFAM" id="SSF51905">
    <property type="entry name" value="FAD/NAD(P)-binding domain"/>
    <property type="match status" value="1"/>
</dbReference>
<keyword evidence="6" id="KW-0479">Metal-binding</keyword>
<keyword evidence="7" id="KW-0560">Oxidoreductase</keyword>
<dbReference type="PANTHER" id="PTHR42917">
    <property type="entry name" value="2,4-DIENOYL-COA REDUCTASE"/>
    <property type="match status" value="1"/>
</dbReference>
<reference evidence="13 14" key="1">
    <citation type="journal article" date="2009" name="Stand. Genomic Sci.">
        <title>Complete genome sequence of Slackia heliotrinireducens type strain (RHS 1).</title>
        <authorList>
            <person name="Pukall R."/>
            <person name="Lapidus A."/>
            <person name="Nolan M."/>
            <person name="Copeland A."/>
            <person name="Glavina Del Rio T."/>
            <person name="Lucas S."/>
            <person name="Chen F."/>
            <person name="Tice H."/>
            <person name="Cheng J.F."/>
            <person name="Chertkov O."/>
            <person name="Bruce D."/>
            <person name="Goodwin L."/>
            <person name="Kuske C."/>
            <person name="Brettin T."/>
            <person name="Detter J.C."/>
            <person name="Han C."/>
            <person name="Pitluck S."/>
            <person name="Pati A."/>
            <person name="Mavrommatis K."/>
            <person name="Ivanova N."/>
            <person name="Ovchinnikova G."/>
            <person name="Chen A."/>
            <person name="Palaniappan K."/>
            <person name="Schneider S."/>
            <person name="Rohde M."/>
            <person name="Chain P."/>
            <person name="D'haeseleer P."/>
            <person name="Goker M."/>
            <person name="Bristow J."/>
            <person name="Eisen J.A."/>
            <person name="Markowitz V."/>
            <person name="Kyrpides N.C."/>
            <person name="Klenk H.P."/>
            <person name="Hugenholtz P."/>
        </authorList>
    </citation>
    <scope>NUCLEOTIDE SEQUENCE [LARGE SCALE GENOMIC DNA]</scope>
    <source>
        <strain evidence="14">ATCC 29202 / DSM 20476 / NCTC 11029 / RHS 1</strain>
    </source>
</reference>
<evidence type="ECO:0000313" key="13">
    <source>
        <dbReference type="EMBL" id="ACV23662.1"/>
    </source>
</evidence>
<evidence type="ECO:0000313" key="14">
    <source>
        <dbReference type="Proteomes" id="UP000002026"/>
    </source>
</evidence>
<dbReference type="InterPro" id="IPR019546">
    <property type="entry name" value="TAT_signal_bac_arc"/>
</dbReference>
<dbReference type="GO" id="GO:0010181">
    <property type="term" value="F:FMN binding"/>
    <property type="evidence" value="ECO:0007669"/>
    <property type="project" value="InterPro"/>
</dbReference>
<proteinExistence type="inferred from homology"/>
<evidence type="ECO:0000256" key="7">
    <source>
        <dbReference type="ARBA" id="ARBA00023002"/>
    </source>
</evidence>
<dbReference type="PRINTS" id="PR00368">
    <property type="entry name" value="FADPNR"/>
</dbReference>
<dbReference type="Gene3D" id="3.50.50.60">
    <property type="entry name" value="FAD/NAD(P)-binding domain"/>
    <property type="match status" value="1"/>
</dbReference>
<name>C7N3D9_SLAHD</name>
<comment type="cofactor">
    <cofactor evidence="2">
        <name>[4Fe-4S] cluster</name>
        <dbReference type="ChEBI" id="CHEBI:49883"/>
    </cofactor>
</comment>
<accession>C7N3D9</accession>
<dbReference type="InterPro" id="IPR051793">
    <property type="entry name" value="NADH:flavin_oxidoreductase"/>
</dbReference>
<gene>
    <name evidence="13" type="ordered locus">Shel_26630</name>
</gene>
<keyword evidence="8" id="KW-0408">Iron</keyword>
<dbReference type="Proteomes" id="UP000002026">
    <property type="component" value="Chromosome"/>
</dbReference>
<evidence type="ECO:0000256" key="10">
    <source>
        <dbReference type="SAM" id="SignalP"/>
    </source>
</evidence>
<dbReference type="Pfam" id="PF00724">
    <property type="entry name" value="Oxidored_FMN"/>
    <property type="match status" value="1"/>
</dbReference>
<dbReference type="Gene3D" id="3.20.20.70">
    <property type="entry name" value="Aldolase class I"/>
    <property type="match status" value="1"/>
</dbReference>
<keyword evidence="14" id="KW-1185">Reference proteome</keyword>
<dbReference type="RefSeq" id="WP_012799760.1">
    <property type="nucleotide sequence ID" value="NC_013165.1"/>
</dbReference>
<evidence type="ECO:0000256" key="9">
    <source>
        <dbReference type="ARBA" id="ARBA00023014"/>
    </source>
</evidence>
<evidence type="ECO:0000256" key="5">
    <source>
        <dbReference type="ARBA" id="ARBA00022643"/>
    </source>
</evidence>
<dbReference type="EMBL" id="CP001684">
    <property type="protein sequence ID" value="ACV23662.1"/>
    <property type="molecule type" value="Genomic_DNA"/>
</dbReference>
<organism evidence="13 14">
    <name type="scientific">Slackia heliotrinireducens (strain ATCC 29202 / DSM 20476 / NCTC 11029 / RHS 1)</name>
    <name type="common">Peptococcus heliotrinreducens</name>
    <dbReference type="NCBI Taxonomy" id="471855"/>
    <lineage>
        <taxon>Bacteria</taxon>
        <taxon>Bacillati</taxon>
        <taxon>Actinomycetota</taxon>
        <taxon>Coriobacteriia</taxon>
        <taxon>Eggerthellales</taxon>
        <taxon>Eggerthellaceae</taxon>
        <taxon>Slackia</taxon>
    </lineage>
</organism>
<keyword evidence="5" id="KW-0288">FMN</keyword>
<evidence type="ECO:0000256" key="2">
    <source>
        <dbReference type="ARBA" id="ARBA00001966"/>
    </source>
</evidence>
<feature type="domain" description="FAD/NAD(P)-binding" evidence="12">
    <location>
        <begin position="485"/>
        <end position="706"/>
    </location>
</feature>
<feature type="domain" description="NADH:flavin oxidoreductase/NADH oxidase N-terminal" evidence="11">
    <location>
        <begin position="181"/>
        <end position="270"/>
    </location>
</feature>
<dbReference type="InterPro" id="IPR023753">
    <property type="entry name" value="FAD/NAD-binding_dom"/>
</dbReference>
<dbReference type="SUPFAM" id="SSF51395">
    <property type="entry name" value="FMN-linked oxidoreductases"/>
    <property type="match status" value="1"/>
</dbReference>
<dbReference type="KEGG" id="shi:Shel_26630"/>
<evidence type="ECO:0000256" key="8">
    <source>
        <dbReference type="ARBA" id="ARBA00023004"/>
    </source>
</evidence>
<dbReference type="Gene3D" id="3.40.50.720">
    <property type="entry name" value="NAD(P)-binding Rossmann-like Domain"/>
    <property type="match status" value="1"/>
</dbReference>
<dbReference type="InterPro" id="IPR013785">
    <property type="entry name" value="Aldolase_TIM"/>
</dbReference>